<dbReference type="Proteomes" id="UP000027821">
    <property type="component" value="Unassembled WGS sequence"/>
</dbReference>
<reference evidence="2 3" key="1">
    <citation type="submission" date="2014-04" db="EMBL/GenBank/DDBJ databases">
        <title>Characterization and application of a salt tolerant electro-active bacterium.</title>
        <authorList>
            <person name="Yang L."/>
            <person name="Wei S."/>
            <person name="Tay Q.X.M."/>
        </authorList>
    </citation>
    <scope>NUCLEOTIDE SEQUENCE [LARGE SCALE GENOMIC DNA]</scope>
    <source>
        <strain evidence="2 3">LY1</strain>
    </source>
</reference>
<sequence>MINLLKKVQVVALALAAAAAFAFNMPEQGTLKGQVSEGVWVDLSPNDLYECNPDATICTARFNDQGEMISQVSGQFIQL</sequence>
<dbReference type="AlphaFoldDB" id="A0A074KP51"/>
<protein>
    <submittedName>
        <fullName evidence="2">Uncharacterized protein</fullName>
    </submittedName>
</protein>
<evidence type="ECO:0000313" key="3">
    <source>
        <dbReference type="Proteomes" id="UP000027821"/>
    </source>
</evidence>
<gene>
    <name evidence="2" type="ORF">EL17_23205</name>
</gene>
<name>A0A074KP51_9BACT</name>
<keyword evidence="1" id="KW-0732">Signal</keyword>
<comment type="caution">
    <text evidence="2">The sequence shown here is derived from an EMBL/GenBank/DDBJ whole genome shotgun (WGS) entry which is preliminary data.</text>
</comment>
<dbReference type="RefSeq" id="WP_035079681.1">
    <property type="nucleotide sequence ID" value="NZ_JMIH01000040.1"/>
</dbReference>
<organism evidence="2 3">
    <name type="scientific">Anditalea andensis</name>
    <dbReference type="NCBI Taxonomy" id="1048983"/>
    <lineage>
        <taxon>Bacteria</taxon>
        <taxon>Pseudomonadati</taxon>
        <taxon>Bacteroidota</taxon>
        <taxon>Cytophagia</taxon>
        <taxon>Cytophagales</taxon>
        <taxon>Cytophagaceae</taxon>
        <taxon>Anditalea</taxon>
    </lineage>
</organism>
<feature type="chain" id="PRO_5001695461" evidence="1">
    <location>
        <begin position="23"/>
        <end position="79"/>
    </location>
</feature>
<proteinExistence type="predicted"/>
<feature type="signal peptide" evidence="1">
    <location>
        <begin position="1"/>
        <end position="22"/>
    </location>
</feature>
<accession>A0A074KP51</accession>
<dbReference type="EMBL" id="JMIH01000040">
    <property type="protein sequence ID" value="KEO71711.1"/>
    <property type="molecule type" value="Genomic_DNA"/>
</dbReference>
<keyword evidence="3" id="KW-1185">Reference proteome</keyword>
<evidence type="ECO:0000256" key="1">
    <source>
        <dbReference type="SAM" id="SignalP"/>
    </source>
</evidence>
<evidence type="ECO:0000313" key="2">
    <source>
        <dbReference type="EMBL" id="KEO71711.1"/>
    </source>
</evidence>